<dbReference type="RefSeq" id="XP_033238538.1">
    <property type="nucleotide sequence ID" value="XM_033382647.1"/>
</dbReference>
<evidence type="ECO:0000256" key="1">
    <source>
        <dbReference type="SAM" id="SignalP"/>
    </source>
</evidence>
<reference evidence="3" key="1">
    <citation type="submission" date="2025-08" db="UniProtKB">
        <authorList>
            <consortium name="RefSeq"/>
        </authorList>
    </citation>
    <scope>IDENTIFICATION</scope>
    <source>
        <strain evidence="3">MV-25-SWS-2005</strain>
        <tissue evidence="3">Whole body</tissue>
    </source>
</reference>
<gene>
    <name evidence="3" type="primary">LOC4813871</name>
</gene>
<dbReference type="AlphaFoldDB" id="A0A6I8W5C5"/>
<protein>
    <submittedName>
        <fullName evidence="3">Uncharacterized protein isoform X1</fullName>
    </submittedName>
</protein>
<dbReference type="SMART" id="SM00718">
    <property type="entry name" value="DM4_12"/>
    <property type="match status" value="1"/>
</dbReference>
<evidence type="ECO:0000313" key="3">
    <source>
        <dbReference type="RefSeq" id="XP_033238538.1"/>
    </source>
</evidence>
<feature type="chain" id="PRO_5026291112" evidence="1">
    <location>
        <begin position="20"/>
        <end position="219"/>
    </location>
</feature>
<organism evidence="2 3">
    <name type="scientific">Drosophila pseudoobscura pseudoobscura</name>
    <name type="common">Fruit fly</name>
    <dbReference type="NCBI Taxonomy" id="46245"/>
    <lineage>
        <taxon>Eukaryota</taxon>
        <taxon>Metazoa</taxon>
        <taxon>Ecdysozoa</taxon>
        <taxon>Arthropoda</taxon>
        <taxon>Hexapoda</taxon>
        <taxon>Insecta</taxon>
        <taxon>Pterygota</taxon>
        <taxon>Neoptera</taxon>
        <taxon>Endopterygota</taxon>
        <taxon>Diptera</taxon>
        <taxon>Brachycera</taxon>
        <taxon>Muscomorpha</taxon>
        <taxon>Ephydroidea</taxon>
        <taxon>Drosophilidae</taxon>
        <taxon>Drosophila</taxon>
        <taxon>Sophophora</taxon>
    </lineage>
</organism>
<feature type="signal peptide" evidence="1">
    <location>
        <begin position="1"/>
        <end position="19"/>
    </location>
</feature>
<dbReference type="PANTHER" id="PTHR21398:SF11">
    <property type="entry name" value="HDC15381-RELATED"/>
    <property type="match status" value="1"/>
</dbReference>
<keyword evidence="2" id="KW-1185">Reference proteome</keyword>
<keyword evidence="1" id="KW-0732">Signal</keyword>
<dbReference type="Pfam" id="PF07841">
    <property type="entry name" value="DM4_12"/>
    <property type="match status" value="1"/>
</dbReference>
<accession>A0A6I8W5C5</accession>
<dbReference type="InParanoid" id="A0A6I8W5C5"/>
<sequence>MMKMFWMLLYGCFLPLASAAYEIVMPTATHNLTDYLHTRQKRHQLIYRNGGTIRLVVGPVMPTQLEDAVSWRGLLYFWTLHFGGYTLPSEPLYPWDKWETIYARSLQEQVRRLDASHEDDTRLFVYEILEKYMDQASGSVGLGRQCLLRGICENAQIHQHLGIVAELLNILLTPGKARLDLSYREAYAAGLAGSHCLEQFEECPRGKSVLDAFAVDLED</sequence>
<evidence type="ECO:0000313" key="2">
    <source>
        <dbReference type="Proteomes" id="UP000001819"/>
    </source>
</evidence>
<proteinExistence type="predicted"/>
<name>A0A6I8W5C5_DROPS</name>
<dbReference type="InterPro" id="IPR006631">
    <property type="entry name" value="DM4_12"/>
</dbReference>
<dbReference type="PANTHER" id="PTHR21398">
    <property type="entry name" value="AGAP007094-PA"/>
    <property type="match status" value="1"/>
</dbReference>
<dbReference type="Proteomes" id="UP000001819">
    <property type="component" value="Chromosome X"/>
</dbReference>